<evidence type="ECO:0000313" key="3">
    <source>
        <dbReference type="EMBL" id="KZS14850.1"/>
    </source>
</evidence>
<reference evidence="2" key="1">
    <citation type="submission" date="2015-10" db="EMBL/GenBank/DDBJ databases">
        <title>EvidentialGene: Evidence-directed Construction of Complete mRNA Transcriptomes without Genomes.</title>
        <authorList>
            <person name="Gilbert D.G."/>
        </authorList>
    </citation>
    <scope>NUCLEOTIDE SEQUENCE</scope>
</reference>
<dbReference type="InterPro" id="IPR001283">
    <property type="entry name" value="CRISP-related"/>
</dbReference>
<feature type="domain" description="SCP" evidence="1">
    <location>
        <begin position="3"/>
        <end position="133"/>
    </location>
</feature>
<dbReference type="AlphaFoldDB" id="A0A0P6G964"/>
<accession>A0A0P6G964</accession>
<dbReference type="Pfam" id="PF00188">
    <property type="entry name" value="CAP"/>
    <property type="match status" value="1"/>
</dbReference>
<evidence type="ECO:0000259" key="1">
    <source>
        <dbReference type="SMART" id="SM00198"/>
    </source>
</evidence>
<dbReference type="EMBL" id="GDIQ01036791">
    <property type="protein sequence ID" value="JAN57946.1"/>
    <property type="molecule type" value="Transcribed_RNA"/>
</dbReference>
<dbReference type="Proteomes" id="UP000076858">
    <property type="component" value="Unassembled WGS sequence"/>
</dbReference>
<gene>
    <name evidence="3" type="ORF">APZ42_020245</name>
</gene>
<dbReference type="SUPFAM" id="SSF55797">
    <property type="entry name" value="PR-1-like"/>
    <property type="match status" value="1"/>
</dbReference>
<dbReference type="GO" id="GO:0005576">
    <property type="term" value="C:extracellular region"/>
    <property type="evidence" value="ECO:0007669"/>
    <property type="project" value="InterPro"/>
</dbReference>
<protein>
    <submittedName>
        <fullName evidence="3">Golgi-associated plant pathogenesis-related protein 1</fullName>
    </submittedName>
    <submittedName>
        <fullName evidence="2">Scp extracellular protein</fullName>
    </submittedName>
</protein>
<reference evidence="3 4" key="2">
    <citation type="submission" date="2016-03" db="EMBL/GenBank/DDBJ databases">
        <title>EvidentialGene: Evidence-directed Construction of Genes on Genomes.</title>
        <authorList>
            <person name="Gilbert D.G."/>
            <person name="Choi J.-H."/>
            <person name="Mockaitis K."/>
            <person name="Colbourne J."/>
            <person name="Pfrender M."/>
        </authorList>
    </citation>
    <scope>NUCLEOTIDE SEQUENCE [LARGE SCALE GENOMIC DNA]</scope>
    <source>
        <strain evidence="3 4">Xinb3</strain>
        <tissue evidence="3">Complete organism</tissue>
    </source>
</reference>
<dbReference type="InterPro" id="IPR018244">
    <property type="entry name" value="Allrgn_V5/Tpx1_CS"/>
</dbReference>
<dbReference type="STRING" id="35525.A0A0P6G964"/>
<sequence length="143" mass="15870">MSTFALESLNAHNQYRQKHGAPALSICPKLTNVAQNYAETIAKKDSLVHSNNGYGENLFASWGKEPNGREPVTAFYNEIKKYNFNSPGFSMATGHFTQVVWKATKMVGVGKAKSSRGTTYVVYNYHPPGNYKGQFTANVQRAQ</sequence>
<dbReference type="PROSITE" id="PS01009">
    <property type="entry name" value="CRISP_1"/>
    <property type="match status" value="1"/>
</dbReference>
<evidence type="ECO:0000313" key="4">
    <source>
        <dbReference type="Proteomes" id="UP000076858"/>
    </source>
</evidence>
<dbReference type="Gene3D" id="3.40.33.10">
    <property type="entry name" value="CAP"/>
    <property type="match status" value="1"/>
</dbReference>
<proteinExistence type="predicted"/>
<dbReference type="InterPro" id="IPR034113">
    <property type="entry name" value="SCP_GAPR1-like"/>
</dbReference>
<dbReference type="InterPro" id="IPR014044">
    <property type="entry name" value="CAP_dom"/>
</dbReference>
<dbReference type="FunFam" id="3.40.33.10:FF:000002">
    <property type="entry name" value="Golgi-associated plant pathogenesis-related protein 1"/>
    <property type="match status" value="1"/>
</dbReference>
<keyword evidence="4" id="KW-1185">Reference proteome</keyword>
<dbReference type="SMART" id="SM00198">
    <property type="entry name" value="SCP"/>
    <property type="match status" value="1"/>
</dbReference>
<organism evidence="2">
    <name type="scientific">Daphnia magna</name>
    <dbReference type="NCBI Taxonomy" id="35525"/>
    <lineage>
        <taxon>Eukaryota</taxon>
        <taxon>Metazoa</taxon>
        <taxon>Ecdysozoa</taxon>
        <taxon>Arthropoda</taxon>
        <taxon>Crustacea</taxon>
        <taxon>Branchiopoda</taxon>
        <taxon>Diplostraca</taxon>
        <taxon>Cladocera</taxon>
        <taxon>Anomopoda</taxon>
        <taxon>Daphniidae</taxon>
        <taxon>Daphnia</taxon>
    </lineage>
</organism>
<dbReference type="PANTHER" id="PTHR10334">
    <property type="entry name" value="CYSTEINE-RICH SECRETORY PROTEIN-RELATED"/>
    <property type="match status" value="1"/>
</dbReference>
<evidence type="ECO:0000313" key="2">
    <source>
        <dbReference type="EMBL" id="JAN57946.1"/>
    </source>
</evidence>
<name>A0A0P6G964_9CRUS</name>
<dbReference type="InterPro" id="IPR035940">
    <property type="entry name" value="CAP_sf"/>
</dbReference>
<dbReference type="OrthoDB" id="337038at2759"/>
<dbReference type="CDD" id="cd05382">
    <property type="entry name" value="CAP_GAPR1-like"/>
    <property type="match status" value="1"/>
</dbReference>
<dbReference type="PRINTS" id="PR00837">
    <property type="entry name" value="V5TPXLIKE"/>
</dbReference>
<dbReference type="EMBL" id="LRGB01000944">
    <property type="protein sequence ID" value="KZS14850.1"/>
    <property type="molecule type" value="Genomic_DNA"/>
</dbReference>